<dbReference type="InterPro" id="IPR053151">
    <property type="entry name" value="RNase_H-like"/>
</dbReference>
<dbReference type="SUPFAM" id="SSF53098">
    <property type="entry name" value="Ribonuclease H-like"/>
    <property type="match status" value="1"/>
</dbReference>
<dbReference type="GO" id="GO:0004523">
    <property type="term" value="F:RNA-DNA hybrid ribonuclease activity"/>
    <property type="evidence" value="ECO:0007669"/>
    <property type="project" value="InterPro"/>
</dbReference>
<dbReference type="Proteomes" id="UP000634136">
    <property type="component" value="Unassembled WGS sequence"/>
</dbReference>
<feature type="domain" description="RNase H type-1" evidence="1">
    <location>
        <begin position="181"/>
        <end position="302"/>
    </location>
</feature>
<dbReference type="OrthoDB" id="965185at2759"/>
<gene>
    <name evidence="2" type="ORF">G2W53_009608</name>
</gene>
<dbReference type="PANTHER" id="PTHR47723:SF19">
    <property type="entry name" value="POLYNUCLEOTIDYL TRANSFERASE, RIBONUCLEASE H-LIKE SUPERFAMILY PROTEIN"/>
    <property type="match status" value="1"/>
</dbReference>
<dbReference type="Pfam" id="PF13456">
    <property type="entry name" value="RVT_3"/>
    <property type="match status" value="1"/>
</dbReference>
<dbReference type="InterPro" id="IPR036397">
    <property type="entry name" value="RNaseH_sf"/>
</dbReference>
<dbReference type="Gene3D" id="3.30.420.10">
    <property type="entry name" value="Ribonuclease H-like superfamily/Ribonuclease H"/>
    <property type="match status" value="1"/>
</dbReference>
<reference evidence="2" key="1">
    <citation type="submission" date="2020-09" db="EMBL/GenBank/DDBJ databases">
        <title>Genome-Enabled Discovery of Anthraquinone Biosynthesis in Senna tora.</title>
        <authorList>
            <person name="Kang S.-H."/>
            <person name="Pandey R.P."/>
            <person name="Lee C.-M."/>
            <person name="Sim J.-S."/>
            <person name="Jeong J.-T."/>
            <person name="Choi B.-S."/>
            <person name="Jung M."/>
            <person name="Ginzburg D."/>
            <person name="Zhao K."/>
            <person name="Won S.Y."/>
            <person name="Oh T.-J."/>
            <person name="Yu Y."/>
            <person name="Kim N.-H."/>
            <person name="Lee O.R."/>
            <person name="Lee T.-H."/>
            <person name="Bashyal P."/>
            <person name="Kim T.-S."/>
            <person name="Lee W.-H."/>
            <person name="Kawkins C."/>
            <person name="Kim C.-K."/>
            <person name="Kim J.S."/>
            <person name="Ahn B.O."/>
            <person name="Rhee S.Y."/>
            <person name="Sohng J.K."/>
        </authorList>
    </citation>
    <scope>NUCLEOTIDE SEQUENCE</scope>
    <source>
        <tissue evidence="2">Leaf</tissue>
    </source>
</reference>
<evidence type="ECO:0000313" key="3">
    <source>
        <dbReference type="Proteomes" id="UP000634136"/>
    </source>
</evidence>
<dbReference type="InterPro" id="IPR044730">
    <property type="entry name" value="RNase_H-like_dom_plant"/>
</dbReference>
<comment type="caution">
    <text evidence="2">The sequence shown here is derived from an EMBL/GenBank/DDBJ whole genome shotgun (WGS) entry which is preliminary data.</text>
</comment>
<evidence type="ECO:0000259" key="1">
    <source>
        <dbReference type="Pfam" id="PF13456"/>
    </source>
</evidence>
<keyword evidence="3" id="KW-1185">Reference proteome</keyword>
<protein>
    <submittedName>
        <fullName evidence="2">Ribonuclease H</fullName>
    </submittedName>
</protein>
<name>A0A835C8G8_9FABA</name>
<dbReference type="CDD" id="cd06222">
    <property type="entry name" value="RNase_H_like"/>
    <property type="match status" value="1"/>
</dbReference>
<dbReference type="GO" id="GO:0003676">
    <property type="term" value="F:nucleic acid binding"/>
    <property type="evidence" value="ECO:0007669"/>
    <property type="project" value="InterPro"/>
</dbReference>
<dbReference type="InterPro" id="IPR012337">
    <property type="entry name" value="RNaseH-like_sf"/>
</dbReference>
<proteinExistence type="predicted"/>
<accession>A0A835C8G8</accession>
<evidence type="ECO:0000313" key="2">
    <source>
        <dbReference type="EMBL" id="KAF7834749.1"/>
    </source>
</evidence>
<dbReference type="InterPro" id="IPR002156">
    <property type="entry name" value="RNaseH_domain"/>
</dbReference>
<dbReference type="AlphaFoldDB" id="A0A835C8G8"/>
<organism evidence="2 3">
    <name type="scientific">Senna tora</name>
    <dbReference type="NCBI Taxonomy" id="362788"/>
    <lineage>
        <taxon>Eukaryota</taxon>
        <taxon>Viridiplantae</taxon>
        <taxon>Streptophyta</taxon>
        <taxon>Embryophyta</taxon>
        <taxon>Tracheophyta</taxon>
        <taxon>Spermatophyta</taxon>
        <taxon>Magnoliopsida</taxon>
        <taxon>eudicotyledons</taxon>
        <taxon>Gunneridae</taxon>
        <taxon>Pentapetalae</taxon>
        <taxon>rosids</taxon>
        <taxon>fabids</taxon>
        <taxon>Fabales</taxon>
        <taxon>Fabaceae</taxon>
        <taxon>Caesalpinioideae</taxon>
        <taxon>Cassia clade</taxon>
        <taxon>Senna</taxon>
    </lineage>
</organism>
<dbReference type="EMBL" id="JAAIUW010000004">
    <property type="protein sequence ID" value="KAF7834749.1"/>
    <property type="molecule type" value="Genomic_DNA"/>
</dbReference>
<dbReference type="PANTHER" id="PTHR47723">
    <property type="entry name" value="OS05G0353850 PROTEIN"/>
    <property type="match status" value="1"/>
</dbReference>
<sequence length="339" mass="38408">MVLRAKYKCGDDIIPRMESKSSSSRLWKSMVKTKNMCLKSDNVAWKYTKDGVFSVKTAYKDIAGHMHDENEALWRNVWKLNVPQRMRNDGCYMSLGDAEVALKICFMLFAAALKVKNIWMRLVKPYFWPIFFSVDASQWLRVNLNKQMGLMNYDWKTSFSMACWSIWRWSNEEIFQCEKVNVDGAATNGVIPMSSCGGVIRDEQGRYVGGFVKNLGSCSCFTTELWGVVSGLEAARHYGLQRVIIEMDSLVAFNSIMKGVNDTQPGPSLLHQIHSLVNDDWEVSFLHIYREGNRAADAMAAFSHHASHDLCVLDNPPSHVISILEDDALGVGFFRACVV</sequence>